<dbReference type="CDD" id="cd00419">
    <property type="entry name" value="Ferrochelatase_C"/>
    <property type="match status" value="1"/>
</dbReference>
<keyword evidence="5 7" id="KW-0627">Porphyrin biosynthesis</keyword>
<dbReference type="GO" id="GO:0046872">
    <property type="term" value="F:metal ion binding"/>
    <property type="evidence" value="ECO:0007669"/>
    <property type="project" value="UniProtKB-UniRule"/>
</dbReference>
<evidence type="ECO:0000256" key="2">
    <source>
        <dbReference type="ARBA" id="ARBA00023004"/>
    </source>
</evidence>
<keyword evidence="10" id="KW-1185">Reference proteome</keyword>
<dbReference type="PANTHER" id="PTHR11108">
    <property type="entry name" value="FERROCHELATASE"/>
    <property type="match status" value="1"/>
</dbReference>
<keyword evidence="7" id="KW-0479">Metal-binding</keyword>
<keyword evidence="2 7" id="KW-0408">Iron</keyword>
<dbReference type="EC" id="4.99.1.9" evidence="7"/>
<proteinExistence type="inferred from homology"/>
<comment type="caution">
    <text evidence="9">The sequence shown here is derived from an EMBL/GenBank/DDBJ whole genome shotgun (WGS) entry which is preliminary data.</text>
</comment>
<gene>
    <name evidence="7" type="primary">cpfC</name>
    <name evidence="9" type="ORF">FD30_GL000891</name>
</gene>
<organism evidence="9 10">
    <name type="scientific">Levilactobacillus namurensis DSM 19117</name>
    <dbReference type="NCBI Taxonomy" id="1423773"/>
    <lineage>
        <taxon>Bacteria</taxon>
        <taxon>Bacillati</taxon>
        <taxon>Bacillota</taxon>
        <taxon>Bacilli</taxon>
        <taxon>Lactobacillales</taxon>
        <taxon>Lactobacillaceae</taxon>
        <taxon>Levilactobacillus</taxon>
    </lineage>
</organism>
<dbReference type="PANTHER" id="PTHR11108:SF1">
    <property type="entry name" value="FERROCHELATASE, MITOCHONDRIAL"/>
    <property type="match status" value="1"/>
</dbReference>
<dbReference type="GO" id="GO:0006783">
    <property type="term" value="P:heme biosynthetic process"/>
    <property type="evidence" value="ECO:0007669"/>
    <property type="project" value="UniProtKB-UniRule"/>
</dbReference>
<dbReference type="HAMAP" id="MF_00323">
    <property type="entry name" value="Ferrochelatase"/>
    <property type="match status" value="1"/>
</dbReference>
<dbReference type="UniPathway" id="UPA00252"/>
<evidence type="ECO:0000313" key="10">
    <source>
        <dbReference type="Proteomes" id="UP000051162"/>
    </source>
</evidence>
<keyword evidence="7 8" id="KW-0963">Cytoplasm</keyword>
<dbReference type="GO" id="GO:0004325">
    <property type="term" value="F:ferrochelatase activity"/>
    <property type="evidence" value="ECO:0007669"/>
    <property type="project" value="UniProtKB-UniRule"/>
</dbReference>
<name>A0A0R1JPQ2_9LACO</name>
<reference evidence="9 10" key="1">
    <citation type="journal article" date="2015" name="Genome Announc.">
        <title>Expanding the biotechnology potential of lactobacilli through comparative genomics of 213 strains and associated genera.</title>
        <authorList>
            <person name="Sun Z."/>
            <person name="Harris H.M."/>
            <person name="McCann A."/>
            <person name="Guo C."/>
            <person name="Argimon S."/>
            <person name="Zhang W."/>
            <person name="Yang X."/>
            <person name="Jeffery I.B."/>
            <person name="Cooney J.C."/>
            <person name="Kagawa T.F."/>
            <person name="Liu W."/>
            <person name="Song Y."/>
            <person name="Salvetti E."/>
            <person name="Wrobel A."/>
            <person name="Rasinkangas P."/>
            <person name="Parkhill J."/>
            <person name="Rea M.C."/>
            <person name="O'Sullivan O."/>
            <person name="Ritari J."/>
            <person name="Douillard F.P."/>
            <person name="Paul Ross R."/>
            <person name="Yang R."/>
            <person name="Briner A.E."/>
            <person name="Felis G.E."/>
            <person name="de Vos W.M."/>
            <person name="Barrangou R."/>
            <person name="Klaenhammer T.R."/>
            <person name="Caufield P.W."/>
            <person name="Cui Y."/>
            <person name="Zhang H."/>
            <person name="O'Toole P.W."/>
        </authorList>
    </citation>
    <scope>NUCLEOTIDE SEQUENCE [LARGE SCALE GENOMIC DNA]</scope>
    <source>
        <strain evidence="9 10">DSM 19117</strain>
    </source>
</reference>
<comment type="subcellular location">
    <subcellularLocation>
        <location evidence="7 8">Cytoplasm</location>
    </subcellularLocation>
</comment>
<comment type="caution">
    <text evidence="7">Lacks conserved residue(s) required for the propagation of feature annotation.</text>
</comment>
<dbReference type="AlphaFoldDB" id="A0A0R1JPQ2"/>
<evidence type="ECO:0000256" key="8">
    <source>
        <dbReference type="RuleBase" id="RU000607"/>
    </source>
</evidence>
<evidence type="ECO:0000256" key="6">
    <source>
        <dbReference type="ARBA" id="ARBA00024536"/>
    </source>
</evidence>
<dbReference type="NCBIfam" id="TIGR00109">
    <property type="entry name" value="hemH"/>
    <property type="match status" value="1"/>
</dbReference>
<evidence type="ECO:0000256" key="3">
    <source>
        <dbReference type="ARBA" id="ARBA00023133"/>
    </source>
</evidence>
<dbReference type="InterPro" id="IPR033659">
    <property type="entry name" value="Ferrochelatase_N"/>
</dbReference>
<evidence type="ECO:0000256" key="1">
    <source>
        <dbReference type="ARBA" id="ARBA00004744"/>
    </source>
</evidence>
<dbReference type="InterPro" id="IPR033644">
    <property type="entry name" value="Ferrochelatase_C"/>
</dbReference>
<dbReference type="SUPFAM" id="SSF53800">
    <property type="entry name" value="Chelatase"/>
    <property type="match status" value="1"/>
</dbReference>
<feature type="binding site" evidence="7">
    <location>
        <position position="274"/>
    </location>
    <ligand>
        <name>Fe(2+)</name>
        <dbReference type="ChEBI" id="CHEBI:29033"/>
    </ligand>
</feature>
<feature type="binding site" evidence="7">
    <location>
        <position position="192"/>
    </location>
    <ligand>
        <name>Fe(2+)</name>
        <dbReference type="ChEBI" id="CHEBI:29033"/>
    </ligand>
</feature>
<protein>
    <recommendedName>
        <fullName evidence="7">Coproporphyrin III ferrochelatase</fullName>
        <ecNumber evidence="7">4.99.1.9</ecNumber>
    </recommendedName>
</protein>
<comment type="function">
    <text evidence="7 8">Involved in coproporphyrin-dependent heme b biosynthesis. Catalyzes the insertion of ferrous iron into coproporphyrin III to form Fe-coproporphyrin III.</text>
</comment>
<dbReference type="EMBL" id="AZDT01000063">
    <property type="protein sequence ID" value="KRK73144.1"/>
    <property type="molecule type" value="Genomic_DNA"/>
</dbReference>
<comment type="catalytic activity">
    <reaction evidence="6">
        <text>Fe-coproporphyrin III + 2 H(+) = coproporphyrin III + Fe(2+)</text>
        <dbReference type="Rhea" id="RHEA:49572"/>
        <dbReference type="ChEBI" id="CHEBI:15378"/>
        <dbReference type="ChEBI" id="CHEBI:29033"/>
        <dbReference type="ChEBI" id="CHEBI:68438"/>
        <dbReference type="ChEBI" id="CHEBI:131725"/>
        <dbReference type="EC" id="4.99.1.9"/>
    </reaction>
    <physiologicalReaction direction="right-to-left" evidence="6">
        <dbReference type="Rhea" id="RHEA:49574"/>
    </physiologicalReaction>
</comment>
<dbReference type="Proteomes" id="UP000051162">
    <property type="component" value="Unassembled WGS sequence"/>
</dbReference>
<dbReference type="GO" id="GO:0005737">
    <property type="term" value="C:cytoplasm"/>
    <property type="evidence" value="ECO:0007669"/>
    <property type="project" value="UniProtKB-SubCell"/>
</dbReference>
<sequence>MGAKEVFLMKTGLLLVNLGSPATPRTPDVKRYLREFLSDPNVIELPQWFWQPLLRGIILPLRSWRSATFYQHIWTKSGSPLVAYTQIMTDQVQQALPDWDVRYAMTYGEPHIGPTLQAMAQAGCEQTVVLPLFPQYTQSTTAPIIHQAQAAGVPITIVHHFYDQPAYQKLLAQHLHSALQQRDYDAVLFSYHSIPTAMVRHGDPYQAECEATTAGVLKYLPELPVAKVTTTYQSKFGPMPWLKPYLKNTLLQLVELGKRNVLITTPSFVADCLETLEEDNVQNYQAFKASGGDAYQLVPPMNGDPAFSQFLADLAVHQLKGSVAHAH</sequence>
<evidence type="ECO:0000256" key="4">
    <source>
        <dbReference type="ARBA" id="ARBA00023239"/>
    </source>
</evidence>
<keyword evidence="3 7" id="KW-0350">Heme biosynthesis</keyword>
<feature type="binding site" evidence="7">
    <location>
        <position position="77"/>
    </location>
    <ligand>
        <name>Fe-coproporphyrin III</name>
        <dbReference type="ChEBI" id="CHEBI:68438"/>
    </ligand>
</feature>
<dbReference type="STRING" id="1423773.FD30_GL000891"/>
<dbReference type="InterPro" id="IPR001015">
    <property type="entry name" value="Ferrochelatase"/>
</dbReference>
<comment type="pathway">
    <text evidence="1 7 8">Porphyrin-containing compound metabolism; protoheme biosynthesis.</text>
</comment>
<dbReference type="Pfam" id="PF00762">
    <property type="entry name" value="Ferrochelatase"/>
    <property type="match status" value="1"/>
</dbReference>
<dbReference type="PROSITE" id="PS00534">
    <property type="entry name" value="FERROCHELATASE"/>
    <property type="match status" value="1"/>
</dbReference>
<dbReference type="InterPro" id="IPR019772">
    <property type="entry name" value="Ferrochelatase_AS"/>
</dbReference>
<dbReference type="PATRIC" id="fig|1423773.3.peg.917"/>
<dbReference type="CDD" id="cd03411">
    <property type="entry name" value="Ferrochelatase_N"/>
    <property type="match status" value="1"/>
</dbReference>
<evidence type="ECO:0000256" key="7">
    <source>
        <dbReference type="HAMAP-Rule" id="MF_00323"/>
    </source>
</evidence>
<accession>A0A0R1JPQ2</accession>
<evidence type="ECO:0000313" key="9">
    <source>
        <dbReference type="EMBL" id="KRK73144.1"/>
    </source>
</evidence>
<keyword evidence="4 7" id="KW-0456">Lyase</keyword>
<evidence type="ECO:0000256" key="5">
    <source>
        <dbReference type="ARBA" id="ARBA00023244"/>
    </source>
</evidence>
<dbReference type="Gene3D" id="3.40.50.1400">
    <property type="match status" value="2"/>
</dbReference>
<comment type="similarity">
    <text evidence="7 8">Belongs to the ferrochelatase family.</text>
</comment>